<gene>
    <name evidence="1" type="ORF">FD50_GL001455</name>
</gene>
<sequence length="77" mass="8856">MNVKINTPKEMPADFKVLEQRADFIKSRTKYSNGLVLIFEQTAEETTLHSNYNWIQEADGSLTPNYNSQNSNFIDVV</sequence>
<proteinExistence type="predicted"/>
<dbReference type="Proteomes" id="UP000051166">
    <property type="component" value="Unassembled WGS sequence"/>
</dbReference>
<reference evidence="1 2" key="1">
    <citation type="journal article" date="2015" name="Genome Announc.">
        <title>Expanding the biotechnology potential of lactobacilli through comparative genomics of 213 strains and associated genera.</title>
        <authorList>
            <person name="Sun Z."/>
            <person name="Harris H.M."/>
            <person name="McCann A."/>
            <person name="Guo C."/>
            <person name="Argimon S."/>
            <person name="Zhang W."/>
            <person name="Yang X."/>
            <person name="Jeffery I.B."/>
            <person name="Cooney J.C."/>
            <person name="Kagawa T.F."/>
            <person name="Liu W."/>
            <person name="Song Y."/>
            <person name="Salvetti E."/>
            <person name="Wrobel A."/>
            <person name="Rasinkangas P."/>
            <person name="Parkhill J."/>
            <person name="Rea M.C."/>
            <person name="O'Sullivan O."/>
            <person name="Ritari J."/>
            <person name="Douillard F.P."/>
            <person name="Paul Ross R."/>
            <person name="Yang R."/>
            <person name="Briner A.E."/>
            <person name="Felis G.E."/>
            <person name="de Vos W.M."/>
            <person name="Barrangou R."/>
            <person name="Klaenhammer T.R."/>
            <person name="Caufield P.W."/>
            <person name="Cui Y."/>
            <person name="Zhang H."/>
            <person name="O'Toole P.W."/>
        </authorList>
    </citation>
    <scope>NUCLEOTIDE SEQUENCE [LARGE SCALE GENOMIC DNA]</scope>
    <source>
        <strain evidence="1 2">DSM 16230</strain>
    </source>
</reference>
<keyword evidence="2" id="KW-1185">Reference proteome</keyword>
<name>A0A0R1UW70_9LACO</name>
<dbReference type="GeneID" id="98308752"/>
<organism evidence="1 2">
    <name type="scientific">Liquorilactobacillus satsumensis DSM 16230 = JCM 12392</name>
    <dbReference type="NCBI Taxonomy" id="1423801"/>
    <lineage>
        <taxon>Bacteria</taxon>
        <taxon>Bacillati</taxon>
        <taxon>Bacillota</taxon>
        <taxon>Bacilli</taxon>
        <taxon>Lactobacillales</taxon>
        <taxon>Lactobacillaceae</taxon>
        <taxon>Liquorilactobacillus</taxon>
    </lineage>
</organism>
<comment type="caution">
    <text evidence="1">The sequence shown here is derived from an EMBL/GenBank/DDBJ whole genome shotgun (WGS) entry which is preliminary data.</text>
</comment>
<dbReference type="OrthoDB" id="9858288at2"/>
<dbReference type="EMBL" id="AZFQ01000052">
    <property type="protein sequence ID" value="KRL97472.1"/>
    <property type="molecule type" value="Genomic_DNA"/>
</dbReference>
<accession>A0A0R1UW70</accession>
<dbReference type="PATRIC" id="fig|1423801.4.peg.1492"/>
<dbReference type="AlphaFoldDB" id="A0A0R1UW70"/>
<protein>
    <submittedName>
        <fullName evidence="1">Uncharacterized protein</fullName>
    </submittedName>
</protein>
<evidence type="ECO:0000313" key="1">
    <source>
        <dbReference type="EMBL" id="KRL97472.1"/>
    </source>
</evidence>
<evidence type="ECO:0000313" key="2">
    <source>
        <dbReference type="Proteomes" id="UP000051166"/>
    </source>
</evidence>
<dbReference type="RefSeq" id="WP_054756699.1">
    <property type="nucleotide sequence ID" value="NZ_AZFQ01000052.1"/>
</dbReference>